<evidence type="ECO:0000313" key="4">
    <source>
        <dbReference type="Proteomes" id="UP001596434"/>
    </source>
</evidence>
<dbReference type="AlphaFoldDB" id="A0ABD5ZYB7"/>
<dbReference type="EMBL" id="JBHTAT010000001">
    <property type="protein sequence ID" value="MFC7255361.1"/>
    <property type="molecule type" value="Genomic_DNA"/>
</dbReference>
<name>A0ABD5ZYB7_9EURY</name>
<comment type="caution">
    <text evidence="3">The sequence shown here is derived from an EMBL/GenBank/DDBJ whole genome shotgun (WGS) entry which is preliminary data.</text>
</comment>
<dbReference type="PANTHER" id="PTHR22946:SF9">
    <property type="entry name" value="POLYKETIDE TRANSFERASE AF380"/>
    <property type="match status" value="1"/>
</dbReference>
<protein>
    <submittedName>
        <fullName evidence="3">Alpha/beta hydrolase</fullName>
    </submittedName>
</protein>
<dbReference type="PANTHER" id="PTHR22946">
    <property type="entry name" value="DIENELACTONE HYDROLASE DOMAIN-CONTAINING PROTEIN-RELATED"/>
    <property type="match status" value="1"/>
</dbReference>
<dbReference type="RefSeq" id="WP_379703583.1">
    <property type="nucleotide sequence ID" value="NZ_JBHTAT010000001.1"/>
</dbReference>
<dbReference type="InterPro" id="IPR029058">
    <property type="entry name" value="AB_hydrolase_fold"/>
</dbReference>
<dbReference type="GeneID" id="96953715"/>
<organism evidence="3 4">
    <name type="scientific">Haloplanus litoreus</name>
    <dbReference type="NCBI Taxonomy" id="767515"/>
    <lineage>
        <taxon>Archaea</taxon>
        <taxon>Methanobacteriati</taxon>
        <taxon>Methanobacteriota</taxon>
        <taxon>Stenosarchaea group</taxon>
        <taxon>Halobacteria</taxon>
        <taxon>Halobacteriales</taxon>
        <taxon>Haloferacaceae</taxon>
        <taxon>Haloplanus</taxon>
    </lineage>
</organism>
<dbReference type="Gene3D" id="3.40.50.1820">
    <property type="entry name" value="alpha/beta hydrolase"/>
    <property type="match status" value="1"/>
</dbReference>
<proteinExistence type="predicted"/>
<dbReference type="Proteomes" id="UP001596434">
    <property type="component" value="Unassembled WGS sequence"/>
</dbReference>
<gene>
    <name evidence="3" type="ORF">ACFQKE_08655</name>
</gene>
<dbReference type="InterPro" id="IPR050261">
    <property type="entry name" value="FrsA_esterase"/>
</dbReference>
<evidence type="ECO:0000256" key="1">
    <source>
        <dbReference type="ARBA" id="ARBA00022801"/>
    </source>
</evidence>
<evidence type="ECO:0000259" key="2">
    <source>
        <dbReference type="Pfam" id="PF12146"/>
    </source>
</evidence>
<feature type="domain" description="Serine aminopeptidase S33" evidence="2">
    <location>
        <begin position="59"/>
        <end position="272"/>
    </location>
</feature>
<accession>A0ABD5ZYB7</accession>
<sequence length="310" mass="33391">MAAATAVRPGGDRFEFATTTLTFESEGRTRRGRLYRPDRPSTPPVVVLGPTFAAEATFGYPRYAERFARAGYAAFVFDHGGFGRSRDEDTPRNLVDPAAQVTDWHAAVDRVRRLGGDRRRIVLWGFGLGGGHVVRVAADLRRRVDAAVAVSPLLDGRAFARARSPRYLARAIAAGVRDRLAAPLGRTRSVPVVGGRDEFGVLPRDSAGEAYLDLVPPESAWHNETPARGLLSLLRYRPLTDAEDVTCPTLLLAAGNDSLVPVETVATAADRIDGATYLRLPVDHVAPLGDAFETAAAHQLAFLDDAVGGR</sequence>
<evidence type="ECO:0000313" key="3">
    <source>
        <dbReference type="EMBL" id="MFC7255361.1"/>
    </source>
</evidence>
<dbReference type="SUPFAM" id="SSF53474">
    <property type="entry name" value="alpha/beta-Hydrolases"/>
    <property type="match status" value="1"/>
</dbReference>
<dbReference type="Pfam" id="PF12146">
    <property type="entry name" value="Hydrolase_4"/>
    <property type="match status" value="1"/>
</dbReference>
<reference evidence="3 4" key="1">
    <citation type="journal article" date="2019" name="Int. J. Syst. Evol. Microbiol.">
        <title>The Global Catalogue of Microorganisms (GCM) 10K type strain sequencing project: providing services to taxonomists for standard genome sequencing and annotation.</title>
        <authorList>
            <consortium name="The Broad Institute Genomics Platform"/>
            <consortium name="The Broad Institute Genome Sequencing Center for Infectious Disease"/>
            <person name="Wu L."/>
            <person name="Ma J."/>
        </authorList>
    </citation>
    <scope>NUCLEOTIDE SEQUENCE [LARGE SCALE GENOMIC DNA]</scope>
    <source>
        <strain evidence="3 4">GX21</strain>
    </source>
</reference>
<keyword evidence="4" id="KW-1185">Reference proteome</keyword>
<dbReference type="GO" id="GO:0016788">
    <property type="term" value="F:hydrolase activity, acting on ester bonds"/>
    <property type="evidence" value="ECO:0007669"/>
    <property type="project" value="UniProtKB-ARBA"/>
</dbReference>
<keyword evidence="1 3" id="KW-0378">Hydrolase</keyword>
<dbReference type="InterPro" id="IPR022742">
    <property type="entry name" value="Hydrolase_4"/>
</dbReference>